<reference evidence="2 3" key="1">
    <citation type="submission" date="2023-07" db="EMBL/GenBank/DDBJ databases">
        <title>Genomic Encyclopedia of Type Strains, Phase IV (KMG-IV): sequencing the most valuable type-strain genomes for metagenomic binning, comparative biology and taxonomic classification.</title>
        <authorList>
            <person name="Goeker M."/>
        </authorList>
    </citation>
    <scope>NUCLEOTIDE SEQUENCE [LARGE SCALE GENOMIC DNA]</scope>
    <source>
        <strain evidence="2 3">DSM 17723</strain>
    </source>
</reference>
<dbReference type="InterPro" id="IPR003737">
    <property type="entry name" value="GlcNAc_PI_deacetylase-related"/>
</dbReference>
<evidence type="ECO:0000313" key="3">
    <source>
        <dbReference type="Proteomes" id="UP001232245"/>
    </source>
</evidence>
<keyword evidence="3" id="KW-1185">Reference proteome</keyword>
<comment type="caution">
    <text evidence="2">The sequence shown here is derived from an EMBL/GenBank/DDBJ whole genome shotgun (WGS) entry which is preliminary data.</text>
</comment>
<dbReference type="EMBL" id="JAUSTZ010000005">
    <property type="protein sequence ID" value="MDQ0226423.1"/>
    <property type="molecule type" value="Genomic_DNA"/>
</dbReference>
<gene>
    <name evidence="2" type="ORF">J2S02_002768</name>
</gene>
<dbReference type="Gene3D" id="3.40.50.10320">
    <property type="entry name" value="LmbE-like"/>
    <property type="match status" value="1"/>
</dbReference>
<comment type="cofactor">
    <cofactor evidence="1">
        <name>Zn(2+)</name>
        <dbReference type="ChEBI" id="CHEBI:29105"/>
    </cofactor>
</comment>
<dbReference type="InterPro" id="IPR024078">
    <property type="entry name" value="LmbE-like_dom_sf"/>
</dbReference>
<dbReference type="PANTHER" id="PTHR12993:SF11">
    <property type="entry name" value="N-ACETYLGLUCOSAMINYL-PHOSPHATIDYLINOSITOL DE-N-ACETYLASE"/>
    <property type="match status" value="1"/>
</dbReference>
<dbReference type="PANTHER" id="PTHR12993">
    <property type="entry name" value="N-ACETYLGLUCOSAMINYL-PHOSPHATIDYLINOSITOL DE-N-ACETYLASE-RELATED"/>
    <property type="match status" value="1"/>
</dbReference>
<evidence type="ECO:0000256" key="1">
    <source>
        <dbReference type="ARBA" id="ARBA00001947"/>
    </source>
</evidence>
<protein>
    <submittedName>
        <fullName evidence="2">LmbE family N-acetylglucosaminyl deacetylase</fullName>
    </submittedName>
</protein>
<proteinExistence type="predicted"/>
<name>A0ABT9Z2D3_9BACI</name>
<sequence>MQRILEAFSDTHKRPQLMKITTGKRVLVLAPHPDDEIIGPGGTIVKHIEVGNPVHIVFITDGSKGRSREQTIEEIVEIRMMEAATVCEQLGATYSFLGCKDGDYIPEETKRRQLIDIMEEFQPTDVFIPHSHDTHRDHFMTNLLFFACIKENGNAERMIWEYEVWAPLRPNTVVNITKQFHRKQELLSFYESQLKLISYQEIMAGLNMYRVSSIPIRGITHMEAFHRSDEQRYVEKLTRQITNEQIEV</sequence>
<dbReference type="Proteomes" id="UP001232245">
    <property type="component" value="Unassembled WGS sequence"/>
</dbReference>
<dbReference type="Pfam" id="PF02585">
    <property type="entry name" value="PIG-L"/>
    <property type="match status" value="1"/>
</dbReference>
<dbReference type="RefSeq" id="WP_145581093.1">
    <property type="nucleotide sequence ID" value="NZ_CADEPK010000033.1"/>
</dbReference>
<accession>A0ABT9Z2D3</accession>
<dbReference type="SUPFAM" id="SSF102588">
    <property type="entry name" value="LmbE-like"/>
    <property type="match status" value="1"/>
</dbReference>
<evidence type="ECO:0000313" key="2">
    <source>
        <dbReference type="EMBL" id="MDQ0226423.1"/>
    </source>
</evidence>
<organism evidence="2 3">
    <name type="scientific">Metabacillus niabensis</name>
    <dbReference type="NCBI Taxonomy" id="324854"/>
    <lineage>
        <taxon>Bacteria</taxon>
        <taxon>Bacillati</taxon>
        <taxon>Bacillota</taxon>
        <taxon>Bacilli</taxon>
        <taxon>Bacillales</taxon>
        <taxon>Bacillaceae</taxon>
        <taxon>Metabacillus</taxon>
    </lineage>
</organism>